<dbReference type="GO" id="GO:0003676">
    <property type="term" value="F:nucleic acid binding"/>
    <property type="evidence" value="ECO:0007669"/>
    <property type="project" value="InterPro"/>
</dbReference>
<dbReference type="Gene3D" id="3.30.420.10">
    <property type="entry name" value="Ribonuclease H-like superfamily/Ribonuclease H"/>
    <property type="match status" value="1"/>
</dbReference>
<proteinExistence type="predicted"/>
<evidence type="ECO:0000313" key="2">
    <source>
        <dbReference type="EMBL" id="QCK15220.1"/>
    </source>
</evidence>
<dbReference type="OrthoDB" id="612554at2"/>
<evidence type="ECO:0000259" key="1">
    <source>
        <dbReference type="PROSITE" id="PS50994"/>
    </source>
</evidence>
<dbReference type="InterPro" id="IPR036397">
    <property type="entry name" value="RNaseH_sf"/>
</dbReference>
<dbReference type="RefSeq" id="WP_137090805.1">
    <property type="nucleotide sequence ID" value="NZ_CP028923.1"/>
</dbReference>
<dbReference type="EMBL" id="CP028923">
    <property type="protein sequence ID" value="QCK15220.1"/>
    <property type="molecule type" value="Genomic_DNA"/>
</dbReference>
<evidence type="ECO:0000313" key="3">
    <source>
        <dbReference type="Proteomes" id="UP000298616"/>
    </source>
</evidence>
<feature type="domain" description="Integrase catalytic" evidence="1">
    <location>
        <begin position="269"/>
        <end position="454"/>
    </location>
</feature>
<keyword evidence="3" id="KW-1185">Reference proteome</keyword>
<sequence length="670" mass="79524">MNSPLTSVSTLSKFSTHSIAEIQGLISTSYLDNSGYWKLGRAPNIQDELIIKLNSIPKEFNSTVNKIYKYGQMYIWEATYDLPSIQIIHLCLKLKLYWENLDQHIIPDIIIKKYHSEEQSRFIYNKHLLFKYILELIDEKLCNQKDIHIALDYVGINYYKNYSSFNRALNQYKELGLNYFFHKSKNQKNHSLSKITTEHIAFIGDRYGKSYSITQISEELKKYCEMNNLPIVNRTTVGRTIKSQRIDIIYAEQRRGKAYFKSQISGYIEKEKPKFKLQVVEADGSRLQLAYQKEDESKYKIGYLTLYILLDVASNKVVGYSIDKIENKEMVLIAFFMMFTKYKRLPAYLRIDRSSAHTSYKFKRFIKLAASFGMKYKYCIDPQEKSAVENFYRWFPELICKQFSCYTRLSIVANSWDYKPNPDEVDKILTEPKKLPKKHELIRSIPYLIEEWNNRNKTINKHQFPSKTFSDLNYKDAIFLEDHLHALLTWRIKRKTRFSRNTIAFKDKINSGNRISYRVNEPELIIEKLQNNPYTIAWIETSPNFIYVFDDRNNFICKAYKKNKYLDDPINISDIEYQQAIKERDNNNSILKMAKAKVAELNEKINYDKKYFAPFNITTGFNSNKHVIDEIETEFIEEHIIPDRMDINDPKEEYMDLKEYEDIDNNFIKS</sequence>
<dbReference type="SUPFAM" id="SSF53098">
    <property type="entry name" value="Ribonuclease H-like"/>
    <property type="match status" value="1"/>
</dbReference>
<protein>
    <recommendedName>
        <fullName evidence="1">Integrase catalytic domain-containing protein</fullName>
    </recommendedName>
</protein>
<dbReference type="PROSITE" id="PS50994">
    <property type="entry name" value="INTEGRASE"/>
    <property type="match status" value="1"/>
</dbReference>
<organism evidence="2 3">
    <name type="scientific">Mangrovivirga cuniculi</name>
    <dbReference type="NCBI Taxonomy" id="2715131"/>
    <lineage>
        <taxon>Bacteria</taxon>
        <taxon>Pseudomonadati</taxon>
        <taxon>Bacteroidota</taxon>
        <taxon>Cytophagia</taxon>
        <taxon>Cytophagales</taxon>
        <taxon>Mangrovivirgaceae</taxon>
        <taxon>Mangrovivirga</taxon>
    </lineage>
</organism>
<name>A0A4D7JNZ3_9BACT</name>
<dbReference type="Proteomes" id="UP000298616">
    <property type="component" value="Chromosome"/>
</dbReference>
<accession>A0A4D7JNZ3</accession>
<dbReference type="InterPro" id="IPR001584">
    <property type="entry name" value="Integrase_cat-core"/>
</dbReference>
<dbReference type="AlphaFoldDB" id="A0A4D7JNZ3"/>
<dbReference type="KEGG" id="fpf:DCC35_10920"/>
<dbReference type="InterPro" id="IPR012337">
    <property type="entry name" value="RNaseH-like_sf"/>
</dbReference>
<reference evidence="2 3" key="1">
    <citation type="submission" date="2018-04" db="EMBL/GenBank/DDBJ databases">
        <title>Complete genome uncultured novel isolate.</title>
        <authorList>
            <person name="Merlino G."/>
        </authorList>
    </citation>
    <scope>NUCLEOTIDE SEQUENCE [LARGE SCALE GENOMIC DNA]</scope>
    <source>
        <strain evidence="3">R1DC9</strain>
    </source>
</reference>
<gene>
    <name evidence="2" type="ORF">DCC35_10920</name>
</gene>
<dbReference type="GO" id="GO:0015074">
    <property type="term" value="P:DNA integration"/>
    <property type="evidence" value="ECO:0007669"/>
    <property type="project" value="InterPro"/>
</dbReference>